<dbReference type="Proteomes" id="UP000695000">
    <property type="component" value="Unplaced"/>
</dbReference>
<comment type="similarity">
    <text evidence="8">Belongs to the insect chemoreceptor superfamily. Gustatory receptor (GR) family.</text>
</comment>
<dbReference type="PANTHER" id="PTHR21143:SF104">
    <property type="entry name" value="GUSTATORY RECEPTOR 8A-RELATED"/>
    <property type="match status" value="1"/>
</dbReference>
<evidence type="ECO:0000256" key="7">
    <source>
        <dbReference type="ARBA" id="ARBA00023224"/>
    </source>
</evidence>
<organism evidence="9 10">
    <name type="scientific">Nicrophorus vespilloides</name>
    <name type="common">Boreal carrion beetle</name>
    <dbReference type="NCBI Taxonomy" id="110193"/>
    <lineage>
        <taxon>Eukaryota</taxon>
        <taxon>Metazoa</taxon>
        <taxon>Ecdysozoa</taxon>
        <taxon>Arthropoda</taxon>
        <taxon>Hexapoda</taxon>
        <taxon>Insecta</taxon>
        <taxon>Pterygota</taxon>
        <taxon>Neoptera</taxon>
        <taxon>Endopterygota</taxon>
        <taxon>Coleoptera</taxon>
        <taxon>Polyphaga</taxon>
        <taxon>Staphyliniformia</taxon>
        <taxon>Silphidae</taxon>
        <taxon>Nicrophorinae</taxon>
        <taxon>Nicrophorus</taxon>
    </lineage>
</organism>
<evidence type="ECO:0000256" key="4">
    <source>
        <dbReference type="ARBA" id="ARBA00022989"/>
    </source>
</evidence>
<evidence type="ECO:0000256" key="8">
    <source>
        <dbReference type="RuleBase" id="RU363108"/>
    </source>
</evidence>
<feature type="transmembrane region" description="Helical" evidence="8">
    <location>
        <begin position="260"/>
        <end position="278"/>
    </location>
</feature>
<accession>A0ABM1MD43</accession>
<feature type="transmembrane region" description="Helical" evidence="8">
    <location>
        <begin position="42"/>
        <end position="62"/>
    </location>
</feature>
<reference evidence="10" key="1">
    <citation type="submission" date="2025-08" db="UniProtKB">
        <authorList>
            <consortium name="RefSeq"/>
        </authorList>
    </citation>
    <scope>IDENTIFICATION</scope>
    <source>
        <tissue evidence="10">Whole Larva</tissue>
    </source>
</reference>
<feature type="transmembrane region" description="Helical" evidence="8">
    <location>
        <begin position="130"/>
        <end position="150"/>
    </location>
</feature>
<feature type="transmembrane region" description="Helical" evidence="8">
    <location>
        <begin position="171"/>
        <end position="191"/>
    </location>
</feature>
<dbReference type="PANTHER" id="PTHR21143">
    <property type="entry name" value="INVERTEBRATE GUSTATORY RECEPTOR"/>
    <property type="match status" value="1"/>
</dbReference>
<evidence type="ECO:0000313" key="10">
    <source>
        <dbReference type="RefSeq" id="XP_017772493.1"/>
    </source>
</evidence>
<sequence>MAYIDRKHDVTFLKKIYRVGNFFGICPIYSFEHKELIFRRAYNVYLLIACVAYVIGTYCSMYETYQHALVKMKFLQIVTAAPTTLSLNIHPLINVIQILITDKLWEDLLRGLQNVDRSFRGLVQRKKRSYYLLEVVSSHLLICYISFGMVTFRLLNGRLPDYETMNAICRYVLYVRCILIYNFAVCLGHRFEILAENLASIDNAFGVYSKLCDLIETFNRLFGLDMLLFFADMLLCFVLFINLLLYPFRKKTPWEISIQTIRIIHSFFTLVTLTGITWACERATANASGISLVAVKLIQARSQERTKLRLLYLRLKSRPKFTVWGLFELNSSNLLGSFGTLVSYLILALNTK</sequence>
<evidence type="ECO:0000256" key="6">
    <source>
        <dbReference type="ARBA" id="ARBA00023170"/>
    </source>
</evidence>
<keyword evidence="5 8" id="KW-0472">Membrane</keyword>
<keyword evidence="6 8" id="KW-0675">Receptor</keyword>
<dbReference type="Pfam" id="PF08395">
    <property type="entry name" value="7tm_7"/>
    <property type="match status" value="1"/>
</dbReference>
<evidence type="ECO:0000256" key="1">
    <source>
        <dbReference type="ARBA" id="ARBA00004651"/>
    </source>
</evidence>
<protein>
    <recommendedName>
        <fullName evidence="8">Gustatory receptor</fullName>
    </recommendedName>
</protein>
<comment type="function">
    <text evidence="8">Gustatory receptor which mediates acceptance or avoidance behavior, depending on its substrates.</text>
</comment>
<gene>
    <name evidence="10" type="primary">LOC108559655</name>
</gene>
<keyword evidence="2 8" id="KW-1003">Cell membrane</keyword>
<evidence type="ECO:0000256" key="3">
    <source>
        <dbReference type="ARBA" id="ARBA00022692"/>
    </source>
</evidence>
<keyword evidence="4 8" id="KW-1133">Transmembrane helix</keyword>
<evidence type="ECO:0000256" key="2">
    <source>
        <dbReference type="ARBA" id="ARBA00022475"/>
    </source>
</evidence>
<dbReference type="GeneID" id="108559655"/>
<comment type="subcellular location">
    <subcellularLocation>
        <location evidence="1 8">Cell membrane</location>
        <topology evidence="1 8">Multi-pass membrane protein</topology>
    </subcellularLocation>
</comment>
<dbReference type="InterPro" id="IPR013604">
    <property type="entry name" value="7TM_chemorcpt"/>
</dbReference>
<feature type="transmembrane region" description="Helical" evidence="8">
    <location>
        <begin position="74"/>
        <end position="100"/>
    </location>
</feature>
<evidence type="ECO:0000313" key="9">
    <source>
        <dbReference type="Proteomes" id="UP000695000"/>
    </source>
</evidence>
<proteinExistence type="inferred from homology"/>
<name>A0ABM1MD43_NICVS</name>
<keyword evidence="3 8" id="KW-0812">Transmembrane</keyword>
<keyword evidence="9" id="KW-1185">Reference proteome</keyword>
<dbReference type="RefSeq" id="XP_017772493.1">
    <property type="nucleotide sequence ID" value="XM_017917004.1"/>
</dbReference>
<evidence type="ECO:0000256" key="5">
    <source>
        <dbReference type="ARBA" id="ARBA00023136"/>
    </source>
</evidence>
<feature type="transmembrane region" description="Helical" evidence="8">
    <location>
        <begin position="226"/>
        <end position="248"/>
    </location>
</feature>
<feature type="transmembrane region" description="Helical" evidence="8">
    <location>
        <begin position="321"/>
        <end position="347"/>
    </location>
</feature>
<keyword evidence="7 8" id="KW-0807">Transducer</keyword>